<evidence type="ECO:0000313" key="1">
    <source>
        <dbReference type="EMBL" id="EQA47082.1"/>
    </source>
</evidence>
<dbReference type="Proteomes" id="UP000015454">
    <property type="component" value="Unassembled WGS sequence"/>
</dbReference>
<proteinExistence type="predicted"/>
<dbReference type="AlphaFoldDB" id="T0FHN7"/>
<organism evidence="1 2">
    <name type="scientific">Leptospira broomii serovar Hurstbridge str. 5399</name>
    <dbReference type="NCBI Taxonomy" id="1049789"/>
    <lineage>
        <taxon>Bacteria</taxon>
        <taxon>Pseudomonadati</taxon>
        <taxon>Spirochaetota</taxon>
        <taxon>Spirochaetia</taxon>
        <taxon>Leptospirales</taxon>
        <taxon>Leptospiraceae</taxon>
        <taxon>Leptospira</taxon>
    </lineage>
</organism>
<protein>
    <submittedName>
        <fullName evidence="1">Uncharacterized protein</fullName>
    </submittedName>
</protein>
<dbReference type="STRING" id="1049789.LEP1GSC050_0587"/>
<keyword evidence="2" id="KW-1185">Reference proteome</keyword>
<evidence type="ECO:0000313" key="2">
    <source>
        <dbReference type="Proteomes" id="UP000015454"/>
    </source>
</evidence>
<sequence>MILILSLRSFATNLYVSKRLFQIENCNSELAVSFKKQ</sequence>
<reference evidence="1" key="1">
    <citation type="submission" date="2013-05" db="EMBL/GenBank/DDBJ databases">
        <authorList>
            <person name="Harkins D.M."/>
            <person name="Durkin A.S."/>
            <person name="Brinkac L.M."/>
            <person name="Haft D.H."/>
            <person name="Selengut J.D."/>
            <person name="Sanka R."/>
            <person name="DePew J."/>
            <person name="Purushe J."/>
            <person name="Hartskeerl R.A."/>
            <person name="Ahmed A."/>
            <person name="van der Linden H."/>
            <person name="Goris M.G.A."/>
            <person name="Vinetz J.M."/>
            <person name="Sutton G.G."/>
            <person name="Nierman W.C."/>
            <person name="Fouts D.E."/>
        </authorList>
    </citation>
    <scope>NUCLEOTIDE SEQUENCE [LARGE SCALE GENOMIC DNA]</scope>
    <source>
        <strain evidence="1">5399</strain>
    </source>
</reference>
<comment type="caution">
    <text evidence="1">The sequence shown here is derived from an EMBL/GenBank/DDBJ whole genome shotgun (WGS) entry which is preliminary data.</text>
</comment>
<name>T0FHN7_9LEPT</name>
<gene>
    <name evidence="1" type="ORF">LEP1GSC050_0587</name>
</gene>
<dbReference type="EMBL" id="AHMO02000004">
    <property type="protein sequence ID" value="EQA47082.1"/>
    <property type="molecule type" value="Genomic_DNA"/>
</dbReference>
<accession>T0FHN7</accession>